<dbReference type="EMBL" id="JAACNO010002622">
    <property type="protein sequence ID" value="KAF4132093.1"/>
    <property type="molecule type" value="Genomic_DNA"/>
</dbReference>
<feature type="compositionally biased region" description="Basic and acidic residues" evidence="1">
    <location>
        <begin position="1"/>
        <end position="15"/>
    </location>
</feature>
<accession>A0A8S9TVM9</accession>
<reference evidence="2" key="1">
    <citation type="submission" date="2020-03" db="EMBL/GenBank/DDBJ databases">
        <title>Hybrid Assembly of Korean Phytophthora infestans isolates.</title>
        <authorList>
            <person name="Prokchorchik M."/>
            <person name="Lee Y."/>
            <person name="Seo J."/>
            <person name="Cho J.-H."/>
            <person name="Park Y.-E."/>
            <person name="Jang D.-C."/>
            <person name="Im J.-S."/>
            <person name="Choi J.-G."/>
            <person name="Park H.-J."/>
            <person name="Lee G.-B."/>
            <person name="Lee Y.-G."/>
            <person name="Hong S.-Y."/>
            <person name="Cho K."/>
            <person name="Sohn K.H."/>
        </authorList>
    </citation>
    <scope>NUCLEOTIDE SEQUENCE</scope>
    <source>
        <strain evidence="2">KR_2_A2</strain>
    </source>
</reference>
<feature type="compositionally biased region" description="Polar residues" evidence="1">
    <location>
        <begin position="142"/>
        <end position="152"/>
    </location>
</feature>
<sequence length="188" mass="21185">MKLKTPVDSDSDSRGEIAATWSDDQLEEEYNRHELQRFMAKKTMMMIIQPQISGSLKGPVTPPPETTNKLEAVKAVLYLLKEAGVTPGPFAAKDLFYLDLETIQNPQSELFENLRVLVGESQTQIKTESKPAAGLPRPPKSGSRTVRPNNLATPPRLQVHIRRVSMMLNGCSWDRRARHCCSLDRIMR</sequence>
<comment type="caution">
    <text evidence="2">The sequence shown here is derived from an EMBL/GenBank/DDBJ whole genome shotgun (WGS) entry which is preliminary data.</text>
</comment>
<dbReference type="AlphaFoldDB" id="A0A8S9TVM9"/>
<protein>
    <submittedName>
        <fullName evidence="2">Uncharacterized protein</fullName>
    </submittedName>
</protein>
<gene>
    <name evidence="2" type="ORF">GN958_ATG18715</name>
</gene>
<organism evidence="2 3">
    <name type="scientific">Phytophthora infestans</name>
    <name type="common">Potato late blight agent</name>
    <name type="synonym">Botrytis infestans</name>
    <dbReference type="NCBI Taxonomy" id="4787"/>
    <lineage>
        <taxon>Eukaryota</taxon>
        <taxon>Sar</taxon>
        <taxon>Stramenopiles</taxon>
        <taxon>Oomycota</taxon>
        <taxon>Peronosporomycetes</taxon>
        <taxon>Peronosporales</taxon>
        <taxon>Peronosporaceae</taxon>
        <taxon>Phytophthora</taxon>
    </lineage>
</organism>
<feature type="region of interest" description="Disordered" evidence="1">
    <location>
        <begin position="1"/>
        <end position="21"/>
    </location>
</feature>
<dbReference type="Proteomes" id="UP000704712">
    <property type="component" value="Unassembled WGS sequence"/>
</dbReference>
<evidence type="ECO:0000313" key="3">
    <source>
        <dbReference type="Proteomes" id="UP000704712"/>
    </source>
</evidence>
<feature type="region of interest" description="Disordered" evidence="1">
    <location>
        <begin position="125"/>
        <end position="155"/>
    </location>
</feature>
<proteinExistence type="predicted"/>
<name>A0A8S9TVM9_PHYIN</name>
<evidence type="ECO:0000313" key="2">
    <source>
        <dbReference type="EMBL" id="KAF4132093.1"/>
    </source>
</evidence>
<evidence type="ECO:0000256" key="1">
    <source>
        <dbReference type="SAM" id="MobiDB-lite"/>
    </source>
</evidence>